<gene>
    <name evidence="2" type="ORF">SAMN04488082_1176</name>
</gene>
<dbReference type="InterPro" id="IPR025751">
    <property type="entry name" value="RsbRD_N_dom"/>
</dbReference>
<evidence type="ECO:0000313" key="2">
    <source>
        <dbReference type="EMBL" id="SFK21074.1"/>
    </source>
</evidence>
<dbReference type="RefSeq" id="WP_092377237.1">
    <property type="nucleotide sequence ID" value="NZ_FORX01000017.1"/>
</dbReference>
<evidence type="ECO:0000313" key="3">
    <source>
        <dbReference type="Proteomes" id="UP000198635"/>
    </source>
</evidence>
<dbReference type="AlphaFoldDB" id="A0A1I3XNE6"/>
<dbReference type="Pfam" id="PF14361">
    <property type="entry name" value="RsbRD_N"/>
    <property type="match status" value="1"/>
</dbReference>
<keyword evidence="3" id="KW-1185">Reference proteome</keyword>
<dbReference type="OrthoDB" id="1724246at2"/>
<proteinExistence type="predicted"/>
<dbReference type="EMBL" id="FORX01000017">
    <property type="protein sequence ID" value="SFK21074.1"/>
    <property type="molecule type" value="Genomic_DNA"/>
</dbReference>
<name>A0A1I3XNE6_9BACT</name>
<organism evidence="2 3">
    <name type="scientific">Desulfomicrobium apsheronum</name>
    <dbReference type="NCBI Taxonomy" id="52560"/>
    <lineage>
        <taxon>Bacteria</taxon>
        <taxon>Pseudomonadati</taxon>
        <taxon>Thermodesulfobacteriota</taxon>
        <taxon>Desulfovibrionia</taxon>
        <taxon>Desulfovibrionales</taxon>
        <taxon>Desulfomicrobiaceae</taxon>
        <taxon>Desulfomicrobium</taxon>
    </lineage>
</organism>
<dbReference type="STRING" id="52560.SAMN04488082_1176"/>
<evidence type="ECO:0000259" key="1">
    <source>
        <dbReference type="Pfam" id="PF14361"/>
    </source>
</evidence>
<accession>A0A1I3XNE6</accession>
<sequence length="172" mass="19628">MELQKFLADNHHVICAQWSEAIIKTYPEEGAKFFSGSSNQFANPVGHTFRNNVERIYKVLLSDADIDECSTDLDGILRIRAVQGFAPSVALCFLPALKEIVLRQLEKTCPAPEASAMLHDWNTRVDRLTMLGFDLYMNCRELLWKQKANQLYSRTHKLLERANLLKDEEVAG</sequence>
<dbReference type="Proteomes" id="UP000198635">
    <property type="component" value="Unassembled WGS sequence"/>
</dbReference>
<reference evidence="3" key="1">
    <citation type="submission" date="2016-10" db="EMBL/GenBank/DDBJ databases">
        <authorList>
            <person name="Varghese N."/>
            <person name="Submissions S."/>
        </authorList>
    </citation>
    <scope>NUCLEOTIDE SEQUENCE [LARGE SCALE GENOMIC DNA]</scope>
    <source>
        <strain evidence="3">DSM 5918</strain>
    </source>
</reference>
<protein>
    <submittedName>
        <fullName evidence="2">RsbT co-antagonist protein rsbRD N-terminal domain-containing protein</fullName>
    </submittedName>
</protein>
<feature type="domain" description="RsbT co-antagonist protein RsbRD N-terminal" evidence="1">
    <location>
        <begin position="14"/>
        <end position="150"/>
    </location>
</feature>